<reference evidence="1" key="1">
    <citation type="submission" date="2016-10" db="EMBL/GenBank/DDBJ databases">
        <title>Sequence of Gallionella enrichment culture.</title>
        <authorList>
            <person name="Poehlein A."/>
            <person name="Muehling M."/>
            <person name="Daniel R."/>
        </authorList>
    </citation>
    <scope>NUCLEOTIDE SEQUENCE</scope>
</reference>
<gene>
    <name evidence="1" type="ORF">GALL_448230</name>
</gene>
<proteinExistence type="predicted"/>
<dbReference type="AlphaFoldDB" id="A0A1J5PQW0"/>
<dbReference type="EMBL" id="MLJW01002832">
    <property type="protein sequence ID" value="OIQ73538.1"/>
    <property type="molecule type" value="Genomic_DNA"/>
</dbReference>
<name>A0A1J5PQW0_9ZZZZ</name>
<protein>
    <submittedName>
        <fullName evidence="1">Uncharacterized protein</fullName>
    </submittedName>
</protein>
<sequence>MRELLDLFGCGLHTVGKLWPKDHRAHREQARGDVLGRDDRVRHEVEGLTAPGVAGAAKAGDDLVRNHRDIVAFQDRQDCLEIALRRHNHAARAHHRLREKARDGVGAFLDDGRLQLFREPRGELLFTFAGLAKTPVMRAADMDEAGQRQAEHRVIGLGGHRGRHRRHAVIGVDAGDDLAALRVALGGVHEPQHFDHGVVRLRARVGVKHPATLERRNLNQLLRQHHGLVGHAAKEGVIARKAVILRLGGGDQAGVIEAGNHVPQARVRIEVLPPMRVENIRALAVGQHDRAALVNRGQVGEAIKRIGIGPRFPAIRCVVTHEIFLQVYDGGQAIRARGAKQSGTATPRQSGARRWQFGARRADFPAFCVALGIVWWGACR</sequence>
<organism evidence="1">
    <name type="scientific">mine drainage metagenome</name>
    <dbReference type="NCBI Taxonomy" id="410659"/>
    <lineage>
        <taxon>unclassified sequences</taxon>
        <taxon>metagenomes</taxon>
        <taxon>ecological metagenomes</taxon>
    </lineage>
</organism>
<comment type="caution">
    <text evidence="1">The sequence shown here is derived from an EMBL/GenBank/DDBJ whole genome shotgun (WGS) entry which is preliminary data.</text>
</comment>
<evidence type="ECO:0000313" key="1">
    <source>
        <dbReference type="EMBL" id="OIQ73538.1"/>
    </source>
</evidence>
<accession>A0A1J5PQW0</accession>